<dbReference type="EMBL" id="JAGFBR010000004">
    <property type="protein sequence ID" value="KAH0467657.1"/>
    <property type="molecule type" value="Genomic_DNA"/>
</dbReference>
<evidence type="ECO:0000313" key="2">
    <source>
        <dbReference type="Proteomes" id="UP000775213"/>
    </source>
</evidence>
<gene>
    <name evidence="1" type="ORF">IEQ34_002690</name>
</gene>
<comment type="caution">
    <text evidence="1">The sequence shown here is derived from an EMBL/GenBank/DDBJ whole genome shotgun (WGS) entry which is preliminary data.</text>
</comment>
<proteinExistence type="predicted"/>
<name>A0AAV7HI98_DENCH</name>
<dbReference type="Proteomes" id="UP000775213">
    <property type="component" value="Unassembled WGS sequence"/>
</dbReference>
<organism evidence="1 2">
    <name type="scientific">Dendrobium chrysotoxum</name>
    <name type="common">Orchid</name>
    <dbReference type="NCBI Taxonomy" id="161865"/>
    <lineage>
        <taxon>Eukaryota</taxon>
        <taxon>Viridiplantae</taxon>
        <taxon>Streptophyta</taxon>
        <taxon>Embryophyta</taxon>
        <taxon>Tracheophyta</taxon>
        <taxon>Spermatophyta</taxon>
        <taxon>Magnoliopsida</taxon>
        <taxon>Liliopsida</taxon>
        <taxon>Asparagales</taxon>
        <taxon>Orchidaceae</taxon>
        <taxon>Epidendroideae</taxon>
        <taxon>Malaxideae</taxon>
        <taxon>Dendrobiinae</taxon>
        <taxon>Dendrobium</taxon>
    </lineage>
</organism>
<accession>A0AAV7HI98</accession>
<dbReference type="AlphaFoldDB" id="A0AAV7HI98"/>
<reference evidence="1 2" key="1">
    <citation type="journal article" date="2021" name="Hortic Res">
        <title>Chromosome-scale assembly of the Dendrobium chrysotoxum genome enhances the understanding of orchid evolution.</title>
        <authorList>
            <person name="Zhang Y."/>
            <person name="Zhang G.Q."/>
            <person name="Zhang D."/>
            <person name="Liu X.D."/>
            <person name="Xu X.Y."/>
            <person name="Sun W.H."/>
            <person name="Yu X."/>
            <person name="Zhu X."/>
            <person name="Wang Z.W."/>
            <person name="Zhao X."/>
            <person name="Zhong W.Y."/>
            <person name="Chen H."/>
            <person name="Yin W.L."/>
            <person name="Huang T."/>
            <person name="Niu S.C."/>
            <person name="Liu Z.J."/>
        </authorList>
    </citation>
    <scope>NUCLEOTIDE SEQUENCE [LARGE SCALE GENOMIC DNA]</scope>
    <source>
        <strain evidence="1">Lindl</strain>
    </source>
</reference>
<protein>
    <submittedName>
        <fullName evidence="1">Uncharacterized protein</fullName>
    </submittedName>
</protein>
<evidence type="ECO:0000313" key="1">
    <source>
        <dbReference type="EMBL" id="KAH0467657.1"/>
    </source>
</evidence>
<keyword evidence="2" id="KW-1185">Reference proteome</keyword>
<sequence length="87" mass="10305">MDSEESITAYKLPNKNKSRSYLQFTWILPFPPTEIHARVSWSMKNMKREHEVMTFHVQNHQCLYSKEMIIRDQVQGAIPILLERGSI</sequence>